<protein>
    <submittedName>
        <fullName evidence="2">Uncharacterized protein</fullName>
    </submittedName>
</protein>
<organism evidence="2">
    <name type="scientific">Myoviridae sp. ctm8X17</name>
    <dbReference type="NCBI Taxonomy" id="2825168"/>
    <lineage>
        <taxon>Viruses</taxon>
        <taxon>Duplodnaviria</taxon>
        <taxon>Heunggongvirae</taxon>
        <taxon>Uroviricota</taxon>
        <taxon>Caudoviricetes</taxon>
    </lineage>
</organism>
<evidence type="ECO:0000313" key="2">
    <source>
        <dbReference type="EMBL" id="DAE15553.1"/>
    </source>
</evidence>
<proteinExistence type="predicted"/>
<feature type="transmembrane region" description="Helical" evidence="1">
    <location>
        <begin position="38"/>
        <end position="55"/>
    </location>
</feature>
<accession>A0A8S5Q9R9</accession>
<name>A0A8S5Q9R9_9CAUD</name>
<evidence type="ECO:0000256" key="1">
    <source>
        <dbReference type="SAM" id="Phobius"/>
    </source>
</evidence>
<keyword evidence="1" id="KW-0472">Membrane</keyword>
<keyword evidence="1" id="KW-0812">Transmembrane</keyword>
<reference evidence="2" key="1">
    <citation type="journal article" date="2021" name="Proc. Natl. Acad. Sci. U.S.A.">
        <title>A Catalog of Tens of Thousands of Viruses from Human Metagenomes Reveals Hidden Associations with Chronic Diseases.</title>
        <authorList>
            <person name="Tisza M.J."/>
            <person name="Buck C.B."/>
        </authorList>
    </citation>
    <scope>NUCLEOTIDE SEQUENCE</scope>
    <source>
        <strain evidence="2">Ctm8X17</strain>
    </source>
</reference>
<sequence>MDSKKTEQIALYIVLTAFAVICIGTVLIPAVLAVIYTWQWLLIYPVLLVLFMIFAPKKIR</sequence>
<feature type="transmembrane region" description="Helical" evidence="1">
    <location>
        <begin position="9"/>
        <end position="32"/>
    </location>
</feature>
<dbReference type="EMBL" id="BK015607">
    <property type="protein sequence ID" value="DAE15553.1"/>
    <property type="molecule type" value="Genomic_DNA"/>
</dbReference>
<keyword evidence="1" id="KW-1133">Transmembrane helix</keyword>